<dbReference type="EC" id="3.2.1.26" evidence="2"/>
<gene>
    <name evidence="8" type="ORF">ERX27_10870</name>
</gene>
<comment type="caution">
    <text evidence="8">The sequence shown here is derived from an EMBL/GenBank/DDBJ whole genome shotgun (WGS) entry which is preliminary data.</text>
</comment>
<dbReference type="InterPro" id="IPR001362">
    <property type="entry name" value="Glyco_hydro_32"/>
</dbReference>
<feature type="domain" description="Glycosyl hydrolase family 32 N-terminal" evidence="6">
    <location>
        <begin position="92"/>
        <end position="151"/>
    </location>
</feature>
<dbReference type="Proteomes" id="UP000295310">
    <property type="component" value="Unassembled WGS sequence"/>
</dbReference>
<name>A0A4R6BAM4_9STAP</name>
<dbReference type="Pfam" id="PF08244">
    <property type="entry name" value="Glyco_hydro_32C"/>
    <property type="match status" value="1"/>
</dbReference>
<feature type="domain" description="Glycosyl hydrolase family 32 C-terminal" evidence="7">
    <location>
        <begin position="178"/>
        <end position="294"/>
    </location>
</feature>
<dbReference type="SUPFAM" id="SSF75005">
    <property type="entry name" value="Arabinanase/levansucrase/invertase"/>
    <property type="match status" value="2"/>
</dbReference>
<feature type="domain" description="Glycosyl hydrolase family 32 N-terminal" evidence="6">
    <location>
        <begin position="27"/>
        <end position="89"/>
    </location>
</feature>
<dbReference type="AlphaFoldDB" id="A0A4R6BAM4"/>
<reference evidence="8 9" key="1">
    <citation type="submission" date="2019-01" db="EMBL/GenBank/DDBJ databases">
        <title>Draft genome sequences of the type strains of six Macrococcus species.</title>
        <authorList>
            <person name="Mazhar S."/>
            <person name="Altermann E."/>
            <person name="Hill C."/>
            <person name="Mcauliffe O."/>
        </authorList>
    </citation>
    <scope>NUCLEOTIDE SEQUENCE [LARGE SCALE GENOMIC DNA]</scope>
    <source>
        <strain evidence="8 9">CCM4811</strain>
    </source>
</reference>
<dbReference type="SMART" id="SM00640">
    <property type="entry name" value="Glyco_32"/>
    <property type="match status" value="1"/>
</dbReference>
<dbReference type="EMBL" id="SCWA01000030">
    <property type="protein sequence ID" value="TDL93340.1"/>
    <property type="molecule type" value="Genomic_DNA"/>
</dbReference>
<evidence type="ECO:0000256" key="5">
    <source>
        <dbReference type="RuleBase" id="RU362110"/>
    </source>
</evidence>
<dbReference type="Gene3D" id="2.115.10.20">
    <property type="entry name" value="Glycosyl hydrolase domain, family 43"/>
    <property type="match status" value="2"/>
</dbReference>
<dbReference type="SUPFAM" id="SSF49899">
    <property type="entry name" value="Concanavalin A-like lectins/glucanases"/>
    <property type="match status" value="1"/>
</dbReference>
<evidence type="ECO:0000259" key="7">
    <source>
        <dbReference type="Pfam" id="PF08244"/>
    </source>
</evidence>
<evidence type="ECO:0000256" key="3">
    <source>
        <dbReference type="ARBA" id="ARBA00022801"/>
    </source>
</evidence>
<evidence type="ECO:0000256" key="2">
    <source>
        <dbReference type="ARBA" id="ARBA00012758"/>
    </source>
</evidence>
<accession>A0A4R6BAM4</accession>
<evidence type="ECO:0000259" key="6">
    <source>
        <dbReference type="Pfam" id="PF00251"/>
    </source>
</evidence>
<dbReference type="GO" id="GO:0004564">
    <property type="term" value="F:beta-fructofuranosidase activity"/>
    <property type="evidence" value="ECO:0007669"/>
    <property type="project" value="UniProtKB-EC"/>
</dbReference>
<evidence type="ECO:0000313" key="9">
    <source>
        <dbReference type="Proteomes" id="UP000295310"/>
    </source>
</evidence>
<dbReference type="OrthoDB" id="9759709at2"/>
<proteinExistence type="inferred from homology"/>
<keyword evidence="4 5" id="KW-0326">Glycosidase</keyword>
<dbReference type="InterPro" id="IPR023296">
    <property type="entry name" value="Glyco_hydro_beta-prop_sf"/>
</dbReference>
<dbReference type="InterPro" id="IPR013189">
    <property type="entry name" value="Glyco_hydro_32_C"/>
</dbReference>
<dbReference type="InterPro" id="IPR013148">
    <property type="entry name" value="Glyco_hydro_32_N"/>
</dbReference>
<keyword evidence="3 5" id="KW-0378">Hydrolase</keyword>
<evidence type="ECO:0000256" key="4">
    <source>
        <dbReference type="ARBA" id="ARBA00023295"/>
    </source>
</evidence>
<dbReference type="Pfam" id="PF00251">
    <property type="entry name" value="Glyco_hydro_32N"/>
    <property type="match status" value="2"/>
</dbReference>
<evidence type="ECO:0000256" key="1">
    <source>
        <dbReference type="ARBA" id="ARBA00009902"/>
    </source>
</evidence>
<dbReference type="InterPro" id="IPR051214">
    <property type="entry name" value="GH32_Enzymes"/>
</dbReference>
<protein>
    <recommendedName>
        <fullName evidence="2">beta-fructofuranosidase</fullName>
        <ecNumber evidence="2">3.2.1.26</ecNumber>
    </recommendedName>
</protein>
<sequence length="307" mass="36040">MREKRYITENENVRQETTDSRWRQHFHIQPSAGMLNRPAGFVYLDGLYHLFYEWLPMSGLKYRYHLTSPDLIHFVTHGPVIILDDSDDDDFNVNQRWDDGFDFYAPQITYGAEGEPILIGCIRQSNVEYTAHCFTIPRLLSFEEEKVIQRPYPLVKKWRGKPETAEGYAMKHDIRLHPYEGDCYEMVIDILENESTEFYIELRVSKREATRLIYNHASRQFTLDRFDSGILSPYGNDFTRSVTLDNHLKRIHAFVDQSSIEIFLNDGEKVMTSRIFPSDSATGIRTSTESGQVYLKFTKYDIEKQES</sequence>
<comment type="similarity">
    <text evidence="1 5">Belongs to the glycosyl hydrolase 32 family.</text>
</comment>
<dbReference type="GO" id="GO:0005975">
    <property type="term" value="P:carbohydrate metabolic process"/>
    <property type="evidence" value="ECO:0007669"/>
    <property type="project" value="InterPro"/>
</dbReference>
<keyword evidence="9" id="KW-1185">Reference proteome</keyword>
<dbReference type="PANTHER" id="PTHR43101:SF1">
    <property type="entry name" value="BETA-FRUCTOSIDASE"/>
    <property type="match status" value="1"/>
</dbReference>
<organism evidence="8 9">
    <name type="scientific">Macrococcus brunensis</name>
    <dbReference type="NCBI Taxonomy" id="198483"/>
    <lineage>
        <taxon>Bacteria</taxon>
        <taxon>Bacillati</taxon>
        <taxon>Bacillota</taxon>
        <taxon>Bacilli</taxon>
        <taxon>Bacillales</taxon>
        <taxon>Staphylococcaceae</taxon>
        <taxon>Macrococcus</taxon>
    </lineage>
</organism>
<dbReference type="Gene3D" id="2.60.120.560">
    <property type="entry name" value="Exo-inulinase, domain 1"/>
    <property type="match status" value="1"/>
</dbReference>
<dbReference type="PANTHER" id="PTHR43101">
    <property type="entry name" value="BETA-FRUCTOSIDASE"/>
    <property type="match status" value="1"/>
</dbReference>
<dbReference type="InterPro" id="IPR013320">
    <property type="entry name" value="ConA-like_dom_sf"/>
</dbReference>
<evidence type="ECO:0000313" key="8">
    <source>
        <dbReference type="EMBL" id="TDL93340.1"/>
    </source>
</evidence>